<keyword evidence="3" id="KW-1185">Reference proteome</keyword>
<sequence>MQREKSRLHREYFRNGNSHRDGADVSFQDIKKLFNFRTITIGRWVSAQEQQIAANLFFDALYDLADILHVSEQVISLNGSLSLAFGSGGEKHVSAHYHPGRRQLALAKNAGGGALAHEWFHAFDHYIAGKVFAASQAKDFASALWLAEATLLSHPLNLKLDHCFKAIFLDETYTPNEFVNRSIQADKAMGMYYYSQPQELAARAFEACVQDNVIKNAFLVQGTKQSAEARLGIYPHDILRNRIQNAFFDYFAHLGLGVSQSKQMQKADSVVAGQ</sequence>
<protein>
    <recommendedName>
        <fullName evidence="1">Large polyvalent protein-associated domain-containing protein</fullName>
    </recommendedName>
</protein>
<gene>
    <name evidence="2" type="ORF">OPS25_14150</name>
</gene>
<dbReference type="NCBIfam" id="NF041907">
    <property type="entry name" value="CLCA_X"/>
    <property type="match status" value="1"/>
</dbReference>
<dbReference type="EMBL" id="JAPFRD010000012">
    <property type="protein sequence ID" value="MCW8109648.1"/>
    <property type="molecule type" value="Genomic_DNA"/>
</dbReference>
<dbReference type="InterPro" id="IPR041047">
    <property type="entry name" value="LPD1"/>
</dbReference>
<reference evidence="2" key="1">
    <citation type="submission" date="2022-11" db="EMBL/GenBank/DDBJ databases">
        <title>Alteromonas sp. nov., isolated from sea water of the Qingdao.</title>
        <authorList>
            <person name="Wang Q."/>
        </authorList>
    </citation>
    <scope>NUCLEOTIDE SEQUENCE</scope>
    <source>
        <strain evidence="2">ASW11-7</strain>
    </source>
</reference>
<dbReference type="RefSeq" id="WP_265618488.1">
    <property type="nucleotide sequence ID" value="NZ_JAPFRD010000012.1"/>
</dbReference>
<evidence type="ECO:0000313" key="3">
    <source>
        <dbReference type="Proteomes" id="UP001142810"/>
    </source>
</evidence>
<proteinExistence type="predicted"/>
<comment type="caution">
    <text evidence="2">The sequence shown here is derived from an EMBL/GenBank/DDBJ whole genome shotgun (WGS) entry which is preliminary data.</text>
</comment>
<feature type="domain" description="Large polyvalent protein-associated" evidence="1">
    <location>
        <begin position="185"/>
        <end position="255"/>
    </location>
</feature>
<dbReference type="Proteomes" id="UP001142810">
    <property type="component" value="Unassembled WGS sequence"/>
</dbReference>
<evidence type="ECO:0000313" key="2">
    <source>
        <dbReference type="EMBL" id="MCW8109648.1"/>
    </source>
</evidence>
<accession>A0ABT3PA44</accession>
<organism evidence="2 3">
    <name type="scientific">Alteromonas aquimaris</name>
    <dbReference type="NCBI Taxonomy" id="2998417"/>
    <lineage>
        <taxon>Bacteria</taxon>
        <taxon>Pseudomonadati</taxon>
        <taxon>Pseudomonadota</taxon>
        <taxon>Gammaproteobacteria</taxon>
        <taxon>Alteromonadales</taxon>
        <taxon>Alteromonadaceae</taxon>
        <taxon>Alteromonas/Salinimonas group</taxon>
        <taxon>Alteromonas</taxon>
    </lineage>
</organism>
<evidence type="ECO:0000259" key="1">
    <source>
        <dbReference type="Pfam" id="PF18796"/>
    </source>
</evidence>
<dbReference type="Pfam" id="PF18796">
    <property type="entry name" value="LPD1"/>
    <property type="match status" value="1"/>
</dbReference>
<name>A0ABT3PA44_9ALTE</name>